<comment type="domain">
    <text evidence="5">Consists of three domains, a large central CORE domain and two small peripheral domains, NMPbind and LID, which undergo movements during catalysis. The LID domain closes over the site of phosphoryl transfer upon ATP binding. Assembling and dissambling the active center during each catalytic cycle provides an effective means to prevent ATP hydrolysis.</text>
</comment>
<comment type="subcellular location">
    <subcellularLocation>
        <location evidence="5 7">Cytoplasm</location>
    </subcellularLocation>
</comment>
<feature type="binding site" evidence="5">
    <location>
        <position position="179"/>
    </location>
    <ligand>
        <name>AMP</name>
        <dbReference type="ChEBI" id="CHEBI:456215"/>
    </ligand>
</feature>
<feature type="binding site" evidence="5">
    <location>
        <position position="41"/>
    </location>
    <ligand>
        <name>AMP</name>
        <dbReference type="ChEBI" id="CHEBI:456215"/>
    </ligand>
</feature>
<keyword evidence="2 5" id="KW-0545">Nucleotide biosynthesis</keyword>
<comment type="catalytic activity">
    <reaction evidence="5 7">
        <text>AMP + ATP = 2 ADP</text>
        <dbReference type="Rhea" id="RHEA:12973"/>
        <dbReference type="ChEBI" id="CHEBI:30616"/>
        <dbReference type="ChEBI" id="CHEBI:456215"/>
        <dbReference type="ChEBI" id="CHEBI:456216"/>
        <dbReference type="EC" id="2.7.4.3"/>
    </reaction>
</comment>
<reference evidence="8 9" key="1">
    <citation type="submission" date="2023-02" db="EMBL/GenBank/DDBJ databases">
        <authorList>
            <person name="Maleckis M."/>
        </authorList>
    </citation>
    <scope>NUCLEOTIDE SEQUENCE [LARGE SCALE GENOMIC DNA]</scope>
    <source>
        <strain evidence="8 9">P8-A2</strain>
        <plasmid evidence="8">unnamed1</plasmid>
    </source>
</reference>
<dbReference type="HAMAP" id="MF_00235">
    <property type="entry name" value="Adenylate_kinase_Adk"/>
    <property type="match status" value="1"/>
</dbReference>
<dbReference type="CDD" id="cd01428">
    <property type="entry name" value="ADK"/>
    <property type="match status" value="1"/>
</dbReference>
<evidence type="ECO:0000256" key="2">
    <source>
        <dbReference type="ARBA" id="ARBA00022727"/>
    </source>
</evidence>
<keyword evidence="4 5" id="KW-0418">Kinase</keyword>
<keyword evidence="1 5" id="KW-0808">Transferase</keyword>
<dbReference type="GO" id="GO:0016301">
    <property type="term" value="F:kinase activity"/>
    <property type="evidence" value="ECO:0007669"/>
    <property type="project" value="UniProtKB-KW"/>
</dbReference>
<comment type="pathway">
    <text evidence="5">Purine metabolism; AMP biosynthesis via salvage pathway; AMP from ADP: step 1/1.</text>
</comment>
<evidence type="ECO:0000313" key="9">
    <source>
        <dbReference type="Proteomes" id="UP001257627"/>
    </source>
</evidence>
<protein>
    <recommendedName>
        <fullName evidence="5 7">Adenylate kinase</fullName>
        <shortName evidence="5">AK</shortName>
        <ecNumber evidence="5 7">2.7.4.3</ecNumber>
    </recommendedName>
    <alternativeName>
        <fullName evidence="5">ATP-AMP transphosphorylase</fullName>
    </alternativeName>
    <alternativeName>
        <fullName evidence="5">ATP:AMP phosphotransferase</fullName>
    </alternativeName>
    <alternativeName>
        <fullName evidence="5">Adenylate monophosphate kinase</fullName>
    </alternativeName>
</protein>
<feature type="binding site" evidence="5">
    <location>
        <position position="96"/>
    </location>
    <ligand>
        <name>AMP</name>
        <dbReference type="ChEBI" id="CHEBI:456215"/>
    </ligand>
</feature>
<dbReference type="InterPro" id="IPR027417">
    <property type="entry name" value="P-loop_NTPase"/>
</dbReference>
<keyword evidence="5" id="KW-0963">Cytoplasm</keyword>
<organism evidence="8 9">
    <name type="scientific">Streptomyces mirabilis</name>
    <dbReference type="NCBI Taxonomy" id="68239"/>
    <lineage>
        <taxon>Bacteria</taxon>
        <taxon>Bacillati</taxon>
        <taxon>Actinomycetota</taxon>
        <taxon>Actinomycetes</taxon>
        <taxon>Kitasatosporales</taxon>
        <taxon>Streptomycetaceae</taxon>
        <taxon>Streptomyces</taxon>
    </lineage>
</organism>
<dbReference type="Proteomes" id="UP001257627">
    <property type="component" value="Unassembled WGS sequence"/>
</dbReference>
<feature type="binding site" evidence="5">
    <location>
        <position position="134"/>
    </location>
    <ligand>
        <name>ATP</name>
        <dbReference type="ChEBI" id="CHEBI:30616"/>
    </ligand>
</feature>
<dbReference type="PRINTS" id="PR00094">
    <property type="entry name" value="ADENYLTKNASE"/>
</dbReference>
<dbReference type="SUPFAM" id="SSF52540">
    <property type="entry name" value="P-loop containing nucleoside triphosphate hydrolases"/>
    <property type="match status" value="1"/>
</dbReference>
<feature type="binding site" evidence="5">
    <location>
        <position position="207"/>
    </location>
    <ligand>
        <name>ATP</name>
        <dbReference type="ChEBI" id="CHEBI:30616"/>
    </ligand>
</feature>
<dbReference type="EC" id="2.7.4.3" evidence="5 7"/>
<dbReference type="Pfam" id="PF00406">
    <property type="entry name" value="ADK"/>
    <property type="match status" value="1"/>
</dbReference>
<feature type="binding site" evidence="5">
    <location>
        <position position="168"/>
    </location>
    <ligand>
        <name>AMP</name>
        <dbReference type="ChEBI" id="CHEBI:456215"/>
    </ligand>
</feature>
<dbReference type="RefSeq" id="WP_266944133.1">
    <property type="nucleotide sequence ID" value="NZ_JAPEMK010000002.1"/>
</dbReference>
<keyword evidence="8" id="KW-0614">Plasmid</keyword>
<evidence type="ECO:0000256" key="6">
    <source>
        <dbReference type="RuleBase" id="RU003330"/>
    </source>
</evidence>
<comment type="subunit">
    <text evidence="5 7">Monomer.</text>
</comment>
<name>A0ABU3V543_9ACTN</name>
<keyword evidence="9" id="KW-1185">Reference proteome</keyword>
<evidence type="ECO:0000256" key="1">
    <source>
        <dbReference type="ARBA" id="ARBA00022679"/>
    </source>
</evidence>
<accession>A0ABU3V543</accession>
<geneLocation type="plasmid" evidence="8">
    <name>unnamed1</name>
</geneLocation>
<gene>
    <name evidence="5" type="primary">adk</name>
    <name evidence="8" type="ORF">PU648_55440</name>
</gene>
<evidence type="ECO:0000256" key="3">
    <source>
        <dbReference type="ARBA" id="ARBA00022741"/>
    </source>
</evidence>
<keyword evidence="3 5" id="KW-0547">Nucleotide-binding</keyword>
<keyword evidence="5 7" id="KW-0067">ATP-binding</keyword>
<comment type="function">
    <text evidence="5">Catalyzes the reversible transfer of the terminal phosphate group between ATP and AMP. Plays an important role in cellular energy homeostasis and in adenine nucleotide metabolism.</text>
</comment>
<comment type="caution">
    <text evidence="5">Lacks conserved residue(s) required for the propagation of feature annotation.</text>
</comment>
<dbReference type="InterPro" id="IPR000850">
    <property type="entry name" value="Adenylat/UMP-CMP_kin"/>
</dbReference>
<evidence type="ECO:0000256" key="5">
    <source>
        <dbReference type="HAMAP-Rule" id="MF_00235"/>
    </source>
</evidence>
<comment type="similarity">
    <text evidence="5 6">Belongs to the adenylate kinase family.</text>
</comment>
<proteinExistence type="inferred from homology"/>
<dbReference type="EMBL" id="JARAKF010000003">
    <property type="protein sequence ID" value="MDU9001292.1"/>
    <property type="molecule type" value="Genomic_DNA"/>
</dbReference>
<evidence type="ECO:0000256" key="7">
    <source>
        <dbReference type="RuleBase" id="RU003331"/>
    </source>
</evidence>
<evidence type="ECO:0000256" key="4">
    <source>
        <dbReference type="ARBA" id="ARBA00022777"/>
    </source>
</evidence>
<evidence type="ECO:0000313" key="8">
    <source>
        <dbReference type="EMBL" id="MDU9001292.1"/>
    </source>
</evidence>
<sequence>MATVSMRIAILQPPAWLWETPSDSLARALAVPRIKFSDLIRAHLRQRTDLGIRSAEIMNTGRPLPDEIINAIVREHLCQAAPTAFLLDRHPLNAAQALALDELLHELDTPLDSVLRLHLPEQEVEGRVRHQSARRLCRNDSAHVYEPAVDTLDADSACNVCGGELYQREDDKEKRIRSRFSSYEAMVEPIIRHYARQGLLVTVDAVGTPDEIASLALTALRQHQVST</sequence>
<dbReference type="PANTHER" id="PTHR23359">
    <property type="entry name" value="NUCLEOTIDE KINASE"/>
    <property type="match status" value="1"/>
</dbReference>
<comment type="caution">
    <text evidence="8">The sequence shown here is derived from an EMBL/GenBank/DDBJ whole genome shotgun (WGS) entry which is preliminary data.</text>
</comment>
<dbReference type="Gene3D" id="3.40.50.300">
    <property type="entry name" value="P-loop containing nucleotide triphosphate hydrolases"/>
    <property type="match status" value="1"/>
</dbReference>